<dbReference type="EMBL" id="AFYH01147981">
    <property type="status" value="NOT_ANNOTATED_CDS"/>
    <property type="molecule type" value="Genomic_DNA"/>
</dbReference>
<evidence type="ECO:0000313" key="10">
    <source>
        <dbReference type="Ensembl" id="ENSLACP00000022117.1"/>
    </source>
</evidence>
<feature type="domain" description="FAD/NAD(P)-binding" evidence="9">
    <location>
        <begin position="97"/>
        <end position="340"/>
    </location>
</feature>
<dbReference type="SUPFAM" id="SSF52833">
    <property type="entry name" value="Thioredoxin-like"/>
    <property type="match status" value="1"/>
</dbReference>
<protein>
    <submittedName>
        <fullName evidence="10">Uncharacterized protein</fullName>
    </submittedName>
</protein>
<dbReference type="InterPro" id="IPR036249">
    <property type="entry name" value="Thioredoxin-like_sf"/>
</dbReference>
<dbReference type="Pfam" id="PF00462">
    <property type="entry name" value="Glutaredoxin"/>
    <property type="match status" value="1"/>
</dbReference>
<dbReference type="GO" id="GO:0034599">
    <property type="term" value="P:cellular response to oxidative stress"/>
    <property type="evidence" value="ECO:0007669"/>
    <property type="project" value="TreeGrafter"/>
</dbReference>
<dbReference type="EMBL" id="AFYH01147983">
    <property type="status" value="NOT_ANNOTATED_CDS"/>
    <property type="molecule type" value="Genomic_DNA"/>
</dbReference>
<dbReference type="GO" id="GO:0045454">
    <property type="term" value="P:cell redox homeostasis"/>
    <property type="evidence" value="ECO:0007669"/>
    <property type="project" value="InterPro"/>
</dbReference>
<dbReference type="PANTHER" id="PTHR42737:SF8">
    <property type="entry name" value="THIOREDOXIN-DISULFIDE REDUCTASE"/>
    <property type="match status" value="1"/>
</dbReference>
<dbReference type="STRING" id="7897.ENSLACP00000022117"/>
<evidence type="ECO:0000256" key="5">
    <source>
        <dbReference type="ARBA" id="ARBA00023002"/>
    </source>
</evidence>
<proteinExistence type="inferred from homology"/>
<dbReference type="InterPro" id="IPR036188">
    <property type="entry name" value="FAD/NAD-bd_sf"/>
</dbReference>
<keyword evidence="3" id="KW-0285">Flavoprotein</keyword>
<evidence type="ECO:0000256" key="3">
    <source>
        <dbReference type="ARBA" id="ARBA00022630"/>
    </source>
</evidence>
<sequence length="359" mass="39894">MLQILGELHFYSSMQVKEIFSSMGVACFTVEVGQAADEQGIQEVLYELTRWRSVPCVFVKQQLIGGWEETLQAHKEGKLHALLEINKGTPVMNTYDYDLIILGGGSGGLAAAKEAAKYEKKVMVLDFVSPTPRGNRWGLGGTCVNVGCIPKKLMHQATLLGKALNDACIFGWEIKQQVHHNWNSLRDCIQEYIASLNWNYGVSLRENSITYMNAYGEFVGSHKIKAKDSKGKETFYTAEVFIISTGERPMYLGIPGDKEYCITSDDLFSFPYCPGKTLIVGASYVALECAGILAGLGLEVTVMVRSVLLRGFDQQMANKIGDHMEESGIKFIRHFVPTKVGSVLQKEHLNLRVITSKMQ</sequence>
<dbReference type="eggNOG" id="KOG4716">
    <property type="taxonomic scope" value="Eukaryota"/>
</dbReference>
<dbReference type="GO" id="GO:0050660">
    <property type="term" value="F:flavin adenine dinucleotide binding"/>
    <property type="evidence" value="ECO:0007669"/>
    <property type="project" value="InterPro"/>
</dbReference>
<dbReference type="PROSITE" id="PS51354">
    <property type="entry name" value="GLUTAREDOXIN_2"/>
    <property type="match status" value="1"/>
</dbReference>
<dbReference type="InterPro" id="IPR023753">
    <property type="entry name" value="FAD/NAD-binding_dom"/>
</dbReference>
<evidence type="ECO:0000259" key="8">
    <source>
        <dbReference type="Pfam" id="PF00462"/>
    </source>
</evidence>
<feature type="domain" description="Glutaredoxin" evidence="8">
    <location>
        <begin position="13"/>
        <end position="64"/>
    </location>
</feature>
<dbReference type="GO" id="GO:0005739">
    <property type="term" value="C:mitochondrion"/>
    <property type="evidence" value="ECO:0007669"/>
    <property type="project" value="TreeGrafter"/>
</dbReference>
<dbReference type="PANTHER" id="PTHR42737">
    <property type="entry name" value="GLUTATHIONE REDUCTASE"/>
    <property type="match status" value="1"/>
</dbReference>
<dbReference type="InParanoid" id="M3XHB1"/>
<evidence type="ECO:0000259" key="9">
    <source>
        <dbReference type="Pfam" id="PF07992"/>
    </source>
</evidence>
<dbReference type="SUPFAM" id="SSF51905">
    <property type="entry name" value="FAD/NAD(P)-binding domain"/>
    <property type="match status" value="1"/>
</dbReference>
<dbReference type="GO" id="GO:0004362">
    <property type="term" value="F:glutathione-disulfide reductase (NADPH) activity"/>
    <property type="evidence" value="ECO:0007669"/>
    <property type="project" value="TreeGrafter"/>
</dbReference>
<reference evidence="10" key="2">
    <citation type="submission" date="2025-08" db="UniProtKB">
        <authorList>
            <consortium name="Ensembl"/>
        </authorList>
    </citation>
    <scope>IDENTIFICATION</scope>
</reference>
<name>M3XHB1_LATCH</name>
<dbReference type="Gene3D" id="3.50.50.60">
    <property type="entry name" value="FAD/NAD(P)-binding domain"/>
    <property type="match status" value="2"/>
</dbReference>
<dbReference type="AlphaFoldDB" id="M3XHB1"/>
<dbReference type="EMBL" id="AFYH01147987">
    <property type="status" value="NOT_ANNOTATED_CDS"/>
    <property type="molecule type" value="Genomic_DNA"/>
</dbReference>
<dbReference type="PROSITE" id="PS00076">
    <property type="entry name" value="PYRIDINE_REDOX_1"/>
    <property type="match status" value="1"/>
</dbReference>
<reference evidence="11" key="1">
    <citation type="submission" date="2011-08" db="EMBL/GenBank/DDBJ databases">
        <title>The draft genome of Latimeria chalumnae.</title>
        <authorList>
            <person name="Di Palma F."/>
            <person name="Alfoldi J."/>
            <person name="Johnson J."/>
            <person name="Berlin A."/>
            <person name="Gnerre S."/>
            <person name="Jaffe D."/>
            <person name="MacCallum I."/>
            <person name="Young S."/>
            <person name="Walker B.J."/>
            <person name="Lander E."/>
            <person name="Lindblad-Toh K."/>
        </authorList>
    </citation>
    <scope>NUCLEOTIDE SEQUENCE [LARGE SCALE GENOMIC DNA]</scope>
    <source>
        <strain evidence="11">Wild caught</strain>
    </source>
</reference>
<evidence type="ECO:0000256" key="7">
    <source>
        <dbReference type="ARBA" id="ARBA00023284"/>
    </source>
</evidence>
<keyword evidence="11" id="KW-1185">Reference proteome</keyword>
<dbReference type="PRINTS" id="PR00368">
    <property type="entry name" value="FADPNR"/>
</dbReference>
<reference evidence="10" key="3">
    <citation type="submission" date="2025-09" db="UniProtKB">
        <authorList>
            <consortium name="Ensembl"/>
        </authorList>
    </citation>
    <scope>IDENTIFICATION</scope>
</reference>
<dbReference type="EMBL" id="AFYH01147986">
    <property type="status" value="NOT_ANNOTATED_CDS"/>
    <property type="molecule type" value="Genomic_DNA"/>
</dbReference>
<dbReference type="EMBL" id="AFYH01147982">
    <property type="status" value="NOT_ANNOTATED_CDS"/>
    <property type="molecule type" value="Genomic_DNA"/>
</dbReference>
<accession>M3XHB1</accession>
<comment type="cofactor">
    <cofactor evidence="1">
        <name>FAD</name>
        <dbReference type="ChEBI" id="CHEBI:57692"/>
    </cofactor>
</comment>
<dbReference type="FunFam" id="3.50.50.60:FF:000012">
    <property type="entry name" value="Thioredoxin reductase 1, cytoplasmic"/>
    <property type="match status" value="1"/>
</dbReference>
<evidence type="ECO:0000256" key="2">
    <source>
        <dbReference type="ARBA" id="ARBA00007532"/>
    </source>
</evidence>
<evidence type="ECO:0000256" key="6">
    <source>
        <dbReference type="ARBA" id="ARBA00023157"/>
    </source>
</evidence>
<keyword evidence="5" id="KW-0560">Oxidoreductase</keyword>
<keyword evidence="6" id="KW-1015">Disulfide bond</keyword>
<dbReference type="HOGENOM" id="CLU_771499_0_0_1"/>
<keyword evidence="7" id="KW-0676">Redox-active center</keyword>
<dbReference type="EMBL" id="AFYH01147984">
    <property type="status" value="NOT_ANNOTATED_CDS"/>
    <property type="molecule type" value="Genomic_DNA"/>
</dbReference>
<dbReference type="EMBL" id="AFYH01147985">
    <property type="status" value="NOT_ANNOTATED_CDS"/>
    <property type="molecule type" value="Genomic_DNA"/>
</dbReference>
<dbReference type="Proteomes" id="UP000008672">
    <property type="component" value="Unassembled WGS sequence"/>
</dbReference>
<comment type="similarity">
    <text evidence="2">Belongs to the class-I pyridine nucleotide-disulfide oxidoreductase family.</text>
</comment>
<keyword evidence="4" id="KW-0274">FAD</keyword>
<dbReference type="Ensembl" id="ENSLACT00000026339.1">
    <property type="protein sequence ID" value="ENSLACP00000022117.1"/>
    <property type="gene ID" value="ENSLACG00000022435.1"/>
</dbReference>
<dbReference type="InterPro" id="IPR002109">
    <property type="entry name" value="Glutaredoxin"/>
</dbReference>
<dbReference type="GeneTree" id="ENSGT00940000159178"/>
<evidence type="ECO:0000256" key="1">
    <source>
        <dbReference type="ARBA" id="ARBA00001974"/>
    </source>
</evidence>
<dbReference type="GO" id="GO:0006749">
    <property type="term" value="P:glutathione metabolic process"/>
    <property type="evidence" value="ECO:0007669"/>
    <property type="project" value="TreeGrafter"/>
</dbReference>
<evidence type="ECO:0000256" key="4">
    <source>
        <dbReference type="ARBA" id="ARBA00022827"/>
    </source>
</evidence>
<dbReference type="GO" id="GO:0005829">
    <property type="term" value="C:cytosol"/>
    <property type="evidence" value="ECO:0007669"/>
    <property type="project" value="TreeGrafter"/>
</dbReference>
<dbReference type="OMA" id="HEENKEC"/>
<dbReference type="Gene3D" id="3.40.30.10">
    <property type="entry name" value="Glutaredoxin"/>
    <property type="match status" value="1"/>
</dbReference>
<dbReference type="InterPro" id="IPR046952">
    <property type="entry name" value="GSHR/TRXR-like"/>
</dbReference>
<dbReference type="PRINTS" id="PR00411">
    <property type="entry name" value="PNDRDTASEI"/>
</dbReference>
<dbReference type="Pfam" id="PF07992">
    <property type="entry name" value="Pyr_redox_2"/>
    <property type="match status" value="1"/>
</dbReference>
<organism evidence="10 11">
    <name type="scientific">Latimeria chalumnae</name>
    <name type="common">Coelacanth</name>
    <dbReference type="NCBI Taxonomy" id="7897"/>
    <lineage>
        <taxon>Eukaryota</taxon>
        <taxon>Metazoa</taxon>
        <taxon>Chordata</taxon>
        <taxon>Craniata</taxon>
        <taxon>Vertebrata</taxon>
        <taxon>Euteleostomi</taxon>
        <taxon>Coelacanthiformes</taxon>
        <taxon>Coelacanthidae</taxon>
        <taxon>Latimeria</taxon>
    </lineage>
</organism>
<evidence type="ECO:0000313" key="11">
    <source>
        <dbReference type="Proteomes" id="UP000008672"/>
    </source>
</evidence>
<dbReference type="InterPro" id="IPR012999">
    <property type="entry name" value="Pyr_OxRdtase_I_AS"/>
</dbReference>